<keyword evidence="3" id="KW-1185">Reference proteome</keyword>
<organism evidence="2 3">
    <name type="scientific">Leptospira santarosai str. MOR084</name>
    <dbReference type="NCBI Taxonomy" id="1049984"/>
    <lineage>
        <taxon>Bacteria</taxon>
        <taxon>Pseudomonadati</taxon>
        <taxon>Spirochaetota</taxon>
        <taxon>Spirochaetia</taxon>
        <taxon>Leptospirales</taxon>
        <taxon>Leptospiraceae</taxon>
        <taxon>Leptospira</taxon>
    </lineage>
</organism>
<proteinExistence type="predicted"/>
<dbReference type="InterPro" id="IPR050696">
    <property type="entry name" value="FtsA/MreB"/>
</dbReference>
<accession>A0A0E2BJR4</accession>
<dbReference type="GO" id="GO:0051301">
    <property type="term" value="P:cell division"/>
    <property type="evidence" value="ECO:0007669"/>
    <property type="project" value="UniProtKB-KW"/>
</dbReference>
<gene>
    <name evidence="2" type="ORF">LEP1GSC179_1017</name>
</gene>
<evidence type="ECO:0000313" key="3">
    <source>
        <dbReference type="Proteomes" id="UP000006329"/>
    </source>
</evidence>
<keyword evidence="2" id="KW-0132">Cell division</keyword>
<dbReference type="SUPFAM" id="SSF53067">
    <property type="entry name" value="Actin-like ATPase domain"/>
    <property type="match status" value="2"/>
</dbReference>
<dbReference type="Gene3D" id="3.30.1490.300">
    <property type="match status" value="1"/>
</dbReference>
<reference evidence="2" key="1">
    <citation type="submission" date="2012-10" db="EMBL/GenBank/DDBJ databases">
        <authorList>
            <person name="Harkins D.M."/>
            <person name="Durkin A.S."/>
            <person name="Brinkac L.M."/>
            <person name="Haft D.H."/>
            <person name="Selengut J.D."/>
            <person name="Sanka R."/>
            <person name="DePew J."/>
            <person name="Purushe J."/>
            <person name="Matthias M.A."/>
            <person name="Vinetz J.M."/>
            <person name="Sutton G.G."/>
            <person name="Nierman W.C."/>
            <person name="Fouts D.E."/>
        </authorList>
    </citation>
    <scope>NUCLEOTIDE SEQUENCE [LARGE SCALE GENOMIC DNA]</scope>
    <source>
        <strain evidence="2">MOR084</strain>
    </source>
</reference>
<dbReference type="AlphaFoldDB" id="A0A0E2BJR4"/>
<keyword evidence="2" id="KW-0131">Cell cycle</keyword>
<dbReference type="EMBL" id="AHON02000013">
    <property type="protein sequence ID" value="EKO35499.1"/>
    <property type="molecule type" value="Genomic_DNA"/>
</dbReference>
<dbReference type="InterPro" id="IPR043129">
    <property type="entry name" value="ATPase_NBD"/>
</dbReference>
<dbReference type="Proteomes" id="UP000006329">
    <property type="component" value="Unassembled WGS sequence"/>
</dbReference>
<dbReference type="PANTHER" id="PTHR32432">
    <property type="entry name" value="CELL DIVISION PROTEIN FTSA-RELATED"/>
    <property type="match status" value="1"/>
</dbReference>
<keyword evidence="1" id="KW-1133">Transmembrane helix</keyword>
<sequence length="541" mass="61534">MFIYDQFLAIDYGTSVIKGVLFQKVLGKLNILRSEMMNISHGEEDEYKHNILRFINSYFPGETSIVLNLPLDRLFAREFSIPLTTVKAVREVIPFEVENRIPFPMETVEVTGNIWRIDQEKSDVIAYSAHHGELDFITAPFLGSNIVFRGLFVDSVSLASVVSEHSNKEITHKKCVQVDIGGRVTILSILIEGKVAHTRYISMGGTTLTEQISSDLKIPFEKAEAIQFSLQFEPFAGEENDLNLFAKEFKLKAIDIKKAFQSTVKFTEKLSSEINRSIVSMNESERPKVLYLSGGGSKIRGIESFFGDSLGLAVRRYDFLPLNGDIFSTCLGMGYHFGFPKKDKVDFIDTPHVRRINKNILNLDQFRPHLIFSGISLFILITVFFVGIVVDKRKLSAGDKILAEKFQKGFGRPVPEDVDILEYAAKLKNEEKKKTEIYRLYLSKPSILDILFELSMNFPSSDMQPFQLDQFDYDQDLVKIGGKVNEFSEIGIVQRSLEKSPMFRDIEIVDKKLIQGVKNYKVSFLIKMKVVNKPVSPEESF</sequence>
<dbReference type="Gene3D" id="3.30.420.40">
    <property type="match status" value="2"/>
</dbReference>
<feature type="transmembrane region" description="Helical" evidence="1">
    <location>
        <begin position="370"/>
        <end position="390"/>
    </location>
</feature>
<protein>
    <submittedName>
        <fullName evidence="2">Cell division protein FtsA</fullName>
    </submittedName>
</protein>
<comment type="caution">
    <text evidence="2">The sequence shown here is derived from an EMBL/GenBank/DDBJ whole genome shotgun (WGS) entry which is preliminary data.</text>
</comment>
<dbReference type="RefSeq" id="WP_004475880.1">
    <property type="nucleotide sequence ID" value="NZ_AHON02000013.1"/>
</dbReference>
<keyword evidence="1" id="KW-0812">Transmembrane</keyword>
<evidence type="ECO:0000313" key="2">
    <source>
        <dbReference type="EMBL" id="EKO35499.1"/>
    </source>
</evidence>
<dbReference type="Pfam" id="PF14450">
    <property type="entry name" value="FtsA"/>
    <property type="match status" value="1"/>
</dbReference>
<keyword evidence="1" id="KW-0472">Membrane</keyword>
<evidence type="ECO:0000256" key="1">
    <source>
        <dbReference type="SAM" id="Phobius"/>
    </source>
</evidence>
<dbReference type="PANTHER" id="PTHR32432:SF3">
    <property type="entry name" value="ETHANOLAMINE UTILIZATION PROTEIN EUTJ"/>
    <property type="match status" value="1"/>
</dbReference>
<name>A0A0E2BJR4_9LEPT</name>